<dbReference type="EMBL" id="CP036265">
    <property type="protein sequence ID" value="QDT16784.1"/>
    <property type="molecule type" value="Genomic_DNA"/>
</dbReference>
<dbReference type="Gene3D" id="3.40.50.300">
    <property type="entry name" value="P-loop containing nucleotide triphosphate hydrolases"/>
    <property type="match status" value="2"/>
</dbReference>
<accession>A0A517PBM5</accession>
<gene>
    <name evidence="3" type="ORF">CA12_28910</name>
</gene>
<evidence type="ECO:0000256" key="1">
    <source>
        <dbReference type="SAM" id="Coils"/>
    </source>
</evidence>
<sequence length="696" mass="78514">MILRSLTIENFRQVAGRYEIEFAPPGSRNVTVILGENGAGKTNLLKAFGWCLYGKLDAENADELVSHKAIQDTAIGERVAVGVELRIDHGPEVYVIRRRGEFEKLDGSKLDAVGKVTLDVYKGVGGDLKRDEHPGRTVEQLLPEALRTFFFFRGEEIEDFGLQSRAIELRRGVENFLGLGLMGRCVKHLRSRLARGLDSDIRSSAQGETRELADRVENARVDRDAAVERQQQAIRNRDGVNKQIEALERELQQHEEVRPLLEEKAATERAIEGVRADLARTEKDLASQFSTNGFLGVGIKVLEATKRLSADARERGELPARIKPQFVEDLLERGSCICGRDLGSEERAKLTGWKAATGLAALEEQLMTLTGGLSQLAKRGGEFTTKFEELRSIRFELVQQLYSAERKRTDLEDKVGRQRFGKEDLDNKNARLTELRSEEKRYIKETGYAERDVEELGESLAALEEDLKKKNKLDRRMQALQSQRDIVVEAAEGLDRLREGWVAIIQQYLDRRLQENWEDVAQLPRSVSFTEEFELSIRERGPHGDWVRSAPSSANLRALALCFVSGLIQLAKDIGEDNAERRSRNERATMFEGGEFPLVMDAPFATMDEHFKRHVPAGLRRVVPQIVLITSWDQWSGDVSDTLGDSVDKAYVLELHNQGDPSKVRSITWAPGTEVPYVVPERDAVTDWSELVEIKP</sequence>
<dbReference type="PANTHER" id="PTHR32114">
    <property type="entry name" value="ABC TRANSPORTER ABCH.3"/>
    <property type="match status" value="1"/>
</dbReference>
<dbReference type="AlphaFoldDB" id="A0A517PBM5"/>
<feature type="coiled-coil region" evidence="1">
    <location>
        <begin position="425"/>
        <end position="483"/>
    </location>
</feature>
<dbReference type="SUPFAM" id="SSF52540">
    <property type="entry name" value="P-loop containing nucleoside triphosphate hydrolases"/>
    <property type="match status" value="1"/>
</dbReference>
<dbReference type="GO" id="GO:0006302">
    <property type="term" value="P:double-strand break repair"/>
    <property type="evidence" value="ECO:0007669"/>
    <property type="project" value="InterPro"/>
</dbReference>
<keyword evidence="1" id="KW-0175">Coiled coil</keyword>
<dbReference type="Pfam" id="PF13476">
    <property type="entry name" value="AAA_23"/>
    <property type="match status" value="1"/>
</dbReference>
<dbReference type="InterPro" id="IPR038729">
    <property type="entry name" value="Rad50/SbcC_AAA"/>
</dbReference>
<dbReference type="RefSeq" id="WP_145359714.1">
    <property type="nucleotide sequence ID" value="NZ_CP036265.1"/>
</dbReference>
<evidence type="ECO:0000313" key="3">
    <source>
        <dbReference type="EMBL" id="QDT16784.1"/>
    </source>
</evidence>
<evidence type="ECO:0000313" key="4">
    <source>
        <dbReference type="Proteomes" id="UP000318741"/>
    </source>
</evidence>
<proteinExistence type="predicted"/>
<name>A0A517PBM5_9PLAN</name>
<dbReference type="OrthoDB" id="9795626at2"/>
<organism evidence="3 4">
    <name type="scientific">Alienimonas californiensis</name>
    <dbReference type="NCBI Taxonomy" id="2527989"/>
    <lineage>
        <taxon>Bacteria</taxon>
        <taxon>Pseudomonadati</taxon>
        <taxon>Planctomycetota</taxon>
        <taxon>Planctomycetia</taxon>
        <taxon>Planctomycetales</taxon>
        <taxon>Planctomycetaceae</taxon>
        <taxon>Alienimonas</taxon>
    </lineage>
</organism>
<dbReference type="PANTHER" id="PTHR32114:SF2">
    <property type="entry name" value="ABC TRANSPORTER ABCH.3"/>
    <property type="match status" value="1"/>
</dbReference>
<evidence type="ECO:0000259" key="2">
    <source>
        <dbReference type="Pfam" id="PF13476"/>
    </source>
</evidence>
<dbReference type="GO" id="GO:0016887">
    <property type="term" value="F:ATP hydrolysis activity"/>
    <property type="evidence" value="ECO:0007669"/>
    <property type="project" value="InterPro"/>
</dbReference>
<keyword evidence="4" id="KW-1185">Reference proteome</keyword>
<dbReference type="KEGG" id="acaf:CA12_28910"/>
<feature type="coiled-coil region" evidence="1">
    <location>
        <begin position="230"/>
        <end position="284"/>
    </location>
</feature>
<reference evidence="3 4" key="1">
    <citation type="submission" date="2019-02" db="EMBL/GenBank/DDBJ databases">
        <title>Deep-cultivation of Planctomycetes and their phenomic and genomic characterization uncovers novel biology.</title>
        <authorList>
            <person name="Wiegand S."/>
            <person name="Jogler M."/>
            <person name="Boedeker C."/>
            <person name="Pinto D."/>
            <person name="Vollmers J."/>
            <person name="Rivas-Marin E."/>
            <person name="Kohn T."/>
            <person name="Peeters S.H."/>
            <person name="Heuer A."/>
            <person name="Rast P."/>
            <person name="Oberbeckmann S."/>
            <person name="Bunk B."/>
            <person name="Jeske O."/>
            <person name="Meyerdierks A."/>
            <person name="Storesund J.E."/>
            <person name="Kallscheuer N."/>
            <person name="Luecker S."/>
            <person name="Lage O.M."/>
            <person name="Pohl T."/>
            <person name="Merkel B.J."/>
            <person name="Hornburger P."/>
            <person name="Mueller R.-W."/>
            <person name="Bruemmer F."/>
            <person name="Labrenz M."/>
            <person name="Spormann A.M."/>
            <person name="Op den Camp H."/>
            <person name="Overmann J."/>
            <person name="Amann R."/>
            <person name="Jetten M.S.M."/>
            <person name="Mascher T."/>
            <person name="Medema M.H."/>
            <person name="Devos D.P."/>
            <person name="Kaster A.-K."/>
            <person name="Ovreas L."/>
            <person name="Rohde M."/>
            <person name="Galperin M.Y."/>
            <person name="Jogler C."/>
        </authorList>
    </citation>
    <scope>NUCLEOTIDE SEQUENCE [LARGE SCALE GENOMIC DNA]</scope>
    <source>
        <strain evidence="3 4">CA12</strain>
    </source>
</reference>
<protein>
    <submittedName>
        <fullName evidence="3">Chromosome segregation protein</fullName>
    </submittedName>
</protein>
<dbReference type="Proteomes" id="UP000318741">
    <property type="component" value="Chromosome"/>
</dbReference>
<dbReference type="InterPro" id="IPR027417">
    <property type="entry name" value="P-loop_NTPase"/>
</dbReference>
<feature type="domain" description="Rad50/SbcC-type AAA" evidence="2">
    <location>
        <begin position="5"/>
        <end position="257"/>
    </location>
</feature>